<gene>
    <name evidence="2" type="ORF">I7X43_05290</name>
</gene>
<dbReference type="PANTHER" id="PTHR12126:SF11">
    <property type="entry name" value="NADH DEHYDROGENASE [UBIQUINONE] 1 ALPHA SUBCOMPLEX SUBUNIT 9, MITOCHONDRIAL"/>
    <property type="match status" value="1"/>
</dbReference>
<sequence length="303" mass="32892">MNVLVLGGSGFVGRALCEQLQRAGHRVTVPTRRDRQARPLLTLPAVTVHRGDVLRDEAFLAQLLAGQDAVINLIAILHGSAADFERIQVQWPHRLARACLKAQVPRLLHLSALGVEGAEASGSHYLMAKARGETTLRAQSGLQWTIYRPSVIFGAEDQFMNLFAGLQRGLPVMALGGATARLQPVWVGDVVRALVHGLTHPETIGQTYELAGPEVFTLRELVQLAGRWAHCPRPVLALPPALAWLQAWVFEHLPGPLLSRDNLRSLRVPNVATGHLPGLSELGLPAHSLKALAPTYLKPRALA</sequence>
<name>A0A931IYC5_9BURK</name>
<proteinExistence type="predicted"/>
<dbReference type="InterPro" id="IPR001509">
    <property type="entry name" value="Epimerase_deHydtase"/>
</dbReference>
<dbReference type="InterPro" id="IPR036291">
    <property type="entry name" value="NAD(P)-bd_dom_sf"/>
</dbReference>
<dbReference type="PANTHER" id="PTHR12126">
    <property type="entry name" value="NADH-UBIQUINONE OXIDOREDUCTASE 39 KDA SUBUNIT-RELATED"/>
    <property type="match status" value="1"/>
</dbReference>
<dbReference type="Gene3D" id="3.40.50.720">
    <property type="entry name" value="NAD(P)-binding Rossmann-like Domain"/>
    <property type="match status" value="1"/>
</dbReference>
<dbReference type="GO" id="GO:0044877">
    <property type="term" value="F:protein-containing complex binding"/>
    <property type="evidence" value="ECO:0007669"/>
    <property type="project" value="TreeGrafter"/>
</dbReference>
<keyword evidence="3" id="KW-1185">Reference proteome</keyword>
<dbReference type="SUPFAM" id="SSF51735">
    <property type="entry name" value="NAD(P)-binding Rossmann-fold domains"/>
    <property type="match status" value="1"/>
</dbReference>
<comment type="caution">
    <text evidence="2">The sequence shown here is derived from an EMBL/GenBank/DDBJ whole genome shotgun (WGS) entry which is preliminary data.</text>
</comment>
<dbReference type="CDD" id="cd05271">
    <property type="entry name" value="NDUFA9_like_SDR_a"/>
    <property type="match status" value="1"/>
</dbReference>
<dbReference type="AlphaFoldDB" id="A0A931IYC5"/>
<dbReference type="RefSeq" id="WP_198099888.1">
    <property type="nucleotide sequence ID" value="NZ_JAEDAL010000002.1"/>
</dbReference>
<feature type="domain" description="NAD-dependent epimerase/dehydratase" evidence="1">
    <location>
        <begin position="3"/>
        <end position="209"/>
    </location>
</feature>
<dbReference type="EMBL" id="JAEDAL010000002">
    <property type="protein sequence ID" value="MBH9552263.1"/>
    <property type="molecule type" value="Genomic_DNA"/>
</dbReference>
<dbReference type="Proteomes" id="UP000620139">
    <property type="component" value="Unassembled WGS sequence"/>
</dbReference>
<evidence type="ECO:0000313" key="2">
    <source>
        <dbReference type="EMBL" id="MBH9552263.1"/>
    </source>
</evidence>
<evidence type="ECO:0000259" key="1">
    <source>
        <dbReference type="Pfam" id="PF01370"/>
    </source>
</evidence>
<reference evidence="2" key="1">
    <citation type="submission" date="2020-12" db="EMBL/GenBank/DDBJ databases">
        <title>The genome sequence of Inhella sp. 4Y17.</title>
        <authorList>
            <person name="Liu Y."/>
        </authorList>
    </citation>
    <scope>NUCLEOTIDE SEQUENCE</scope>
    <source>
        <strain evidence="2">4Y10</strain>
    </source>
</reference>
<organism evidence="2 3">
    <name type="scientific">Inhella gelatinilytica</name>
    <dbReference type="NCBI Taxonomy" id="2795030"/>
    <lineage>
        <taxon>Bacteria</taxon>
        <taxon>Pseudomonadati</taxon>
        <taxon>Pseudomonadota</taxon>
        <taxon>Betaproteobacteria</taxon>
        <taxon>Burkholderiales</taxon>
        <taxon>Sphaerotilaceae</taxon>
        <taxon>Inhella</taxon>
    </lineage>
</organism>
<dbReference type="InterPro" id="IPR051207">
    <property type="entry name" value="ComplexI_NDUFA9_subunit"/>
</dbReference>
<accession>A0A931IYC5</accession>
<protein>
    <submittedName>
        <fullName evidence="2">Complex I NDUFA9 subunit family protein</fullName>
    </submittedName>
</protein>
<evidence type="ECO:0000313" key="3">
    <source>
        <dbReference type="Proteomes" id="UP000620139"/>
    </source>
</evidence>
<dbReference type="Pfam" id="PF01370">
    <property type="entry name" value="Epimerase"/>
    <property type="match status" value="1"/>
</dbReference>